<feature type="region of interest" description="Disordered" evidence="2">
    <location>
        <begin position="348"/>
        <end position="373"/>
    </location>
</feature>
<organism evidence="4 5">
    <name type="scientific">Henosepilachna vigintioctopunctata</name>
    <dbReference type="NCBI Taxonomy" id="420089"/>
    <lineage>
        <taxon>Eukaryota</taxon>
        <taxon>Metazoa</taxon>
        <taxon>Ecdysozoa</taxon>
        <taxon>Arthropoda</taxon>
        <taxon>Hexapoda</taxon>
        <taxon>Insecta</taxon>
        <taxon>Pterygota</taxon>
        <taxon>Neoptera</taxon>
        <taxon>Endopterygota</taxon>
        <taxon>Coleoptera</taxon>
        <taxon>Polyphaga</taxon>
        <taxon>Cucujiformia</taxon>
        <taxon>Coccinelloidea</taxon>
        <taxon>Coccinellidae</taxon>
        <taxon>Epilachninae</taxon>
        <taxon>Epilachnini</taxon>
        <taxon>Henosepilachna</taxon>
    </lineage>
</organism>
<feature type="compositionally biased region" description="Low complexity" evidence="2">
    <location>
        <begin position="128"/>
        <end position="141"/>
    </location>
</feature>
<evidence type="ECO:0000313" key="4">
    <source>
        <dbReference type="EMBL" id="KAK9879421.1"/>
    </source>
</evidence>
<dbReference type="SMART" id="SM00093">
    <property type="entry name" value="SERPIN"/>
    <property type="match status" value="1"/>
</dbReference>
<sequence length="862" mass="96980">MSVLISLTNECNSYFIPREGFLAGITLNSENVSIKPKYIDLLRFYGYDINSFNTALYPETHMTTEMTTMAGREETTIGTSNTIESTTSTKVSGEETTSNVEGNKETTTPIKTTTSELQTTIPTTSQGETTSLSTELPTSTTEEVKPSVTTEKIIFAQSSTNANSEKISTSKFPHTTSSLPQSDNLITTTTSTTSSNRENVITSTLSDIFTTLQQTTYSDLENIVTSTTENFEVTSSTAFQQITDMQEIDTIPTINKAPGSTTLLTFTELATLSPQQTTNADLENIFISTTENFATITNQFQQTTNNNSEYITKPITTSIPTTYETTLSVQQFTDPVTSTTDNYEKSTSQVQQSTNNVSESITTPITNEPETSDIPTTDVFVGSTEIEASTEEIVTQPSSTEAGTVEAFTIENTNNIALVVNNQTFFVTRPSGKATNISVNVRTSTDSSDDDLSSVETIQSRNIRSVKSDKMDDLSSEDDKNIYESGNNSFSNETTSRNKINADKRYSFIGHETNYFDDKLNGTDFMAELFSAIPQTKTKKEYINSEKTGQYQKIFQTHNCNNGVKDVIYGEKFNRKYIGQTTLANSELDICDIEIQINNTIYITDNQNNLISNIPKNLNELTRATLTHDNYQQIRNPRSVNDYIMNRQYERPHHFRPAKPYLPQEPPYFLVDGNKESNLDFMTYDTVLPFLHIQHLGALALAFPLDSDKYYLLLLLPTRNNGLDELICNIRNQNIFKYIINNLQLTHVKATIPSFNLKGRITLTNTLQKLGIRKIFQPRQADFTPMTDDENIYVTNIEQAVSVTIKNYMNFHKSHRYGSHHYYTDPVRFEVHRPFLYFVIDSEQQVLLMAGKVVNPLNIRIK</sequence>
<dbReference type="PANTHER" id="PTHR11461">
    <property type="entry name" value="SERINE PROTEASE INHIBITOR, SERPIN"/>
    <property type="match status" value="1"/>
</dbReference>
<feature type="region of interest" description="Disordered" evidence="2">
    <location>
        <begin position="463"/>
        <end position="495"/>
    </location>
</feature>
<dbReference type="InterPro" id="IPR036186">
    <property type="entry name" value="Serpin_sf"/>
</dbReference>
<dbReference type="EMBL" id="JARQZJ010000062">
    <property type="protein sequence ID" value="KAK9879421.1"/>
    <property type="molecule type" value="Genomic_DNA"/>
</dbReference>
<dbReference type="Proteomes" id="UP001431783">
    <property type="component" value="Unassembled WGS sequence"/>
</dbReference>
<protein>
    <recommendedName>
        <fullName evidence="3">Serpin domain-containing protein</fullName>
    </recommendedName>
</protein>
<comment type="similarity">
    <text evidence="1">Belongs to the serpin family.</text>
</comment>
<comment type="caution">
    <text evidence="4">The sequence shown here is derived from an EMBL/GenBank/DDBJ whole genome shotgun (WGS) entry which is preliminary data.</text>
</comment>
<feature type="region of interest" description="Disordered" evidence="2">
    <location>
        <begin position="120"/>
        <end position="145"/>
    </location>
</feature>
<name>A0AAW1UI67_9CUCU</name>
<dbReference type="SUPFAM" id="SSF56574">
    <property type="entry name" value="Serpins"/>
    <property type="match status" value="1"/>
</dbReference>
<accession>A0AAW1UI67</accession>
<dbReference type="InterPro" id="IPR023796">
    <property type="entry name" value="Serpin_dom"/>
</dbReference>
<gene>
    <name evidence="4" type="ORF">WA026_006489</name>
</gene>
<evidence type="ECO:0000256" key="1">
    <source>
        <dbReference type="RuleBase" id="RU000411"/>
    </source>
</evidence>
<evidence type="ECO:0000256" key="2">
    <source>
        <dbReference type="SAM" id="MobiDB-lite"/>
    </source>
</evidence>
<dbReference type="GO" id="GO:0004867">
    <property type="term" value="F:serine-type endopeptidase inhibitor activity"/>
    <property type="evidence" value="ECO:0007669"/>
    <property type="project" value="InterPro"/>
</dbReference>
<evidence type="ECO:0000313" key="5">
    <source>
        <dbReference type="Proteomes" id="UP001431783"/>
    </source>
</evidence>
<feature type="compositionally biased region" description="Basic and acidic residues" evidence="2">
    <location>
        <begin position="466"/>
        <end position="482"/>
    </location>
</feature>
<keyword evidence="5" id="KW-1185">Reference proteome</keyword>
<dbReference type="GO" id="GO:0005615">
    <property type="term" value="C:extracellular space"/>
    <property type="evidence" value="ECO:0007669"/>
    <property type="project" value="InterPro"/>
</dbReference>
<feature type="region of interest" description="Disordered" evidence="2">
    <location>
        <begin position="85"/>
        <end position="108"/>
    </location>
</feature>
<evidence type="ECO:0000259" key="3">
    <source>
        <dbReference type="SMART" id="SM00093"/>
    </source>
</evidence>
<feature type="compositionally biased region" description="Polar residues" evidence="2">
    <location>
        <begin position="484"/>
        <end position="495"/>
    </location>
</feature>
<dbReference type="PANTHER" id="PTHR11461:SF130">
    <property type="entry name" value="SERPIN 85F"/>
    <property type="match status" value="1"/>
</dbReference>
<dbReference type="InterPro" id="IPR000215">
    <property type="entry name" value="Serpin_fam"/>
</dbReference>
<feature type="compositionally biased region" description="Polar residues" evidence="2">
    <location>
        <begin position="165"/>
        <end position="186"/>
    </location>
</feature>
<dbReference type="Gene3D" id="2.30.39.10">
    <property type="entry name" value="Alpha-1-antitrypsin, domain 1"/>
    <property type="match status" value="1"/>
</dbReference>
<reference evidence="4 5" key="1">
    <citation type="submission" date="2023-03" db="EMBL/GenBank/DDBJ databases">
        <title>Genome insight into feeding habits of ladybird beetles.</title>
        <authorList>
            <person name="Li H.-S."/>
            <person name="Huang Y.-H."/>
            <person name="Pang H."/>
        </authorList>
    </citation>
    <scope>NUCLEOTIDE SEQUENCE [LARGE SCALE GENOMIC DNA]</scope>
    <source>
        <strain evidence="4">SYSU_2023b</strain>
        <tissue evidence="4">Whole body</tissue>
    </source>
</reference>
<dbReference type="InterPro" id="IPR042185">
    <property type="entry name" value="Serpin_sf_2"/>
</dbReference>
<feature type="region of interest" description="Disordered" evidence="2">
    <location>
        <begin position="165"/>
        <end position="191"/>
    </location>
</feature>
<dbReference type="Pfam" id="PF00079">
    <property type="entry name" value="Serpin"/>
    <property type="match status" value="1"/>
</dbReference>
<proteinExistence type="inferred from homology"/>
<dbReference type="AlphaFoldDB" id="A0AAW1UI67"/>
<feature type="domain" description="Serpin" evidence="3">
    <location>
        <begin position="548"/>
        <end position="856"/>
    </location>
</feature>
<feature type="compositionally biased region" description="Polar residues" evidence="2">
    <location>
        <begin position="85"/>
        <end position="101"/>
    </location>
</feature>